<accession>A0ABD0W8I0</accession>
<evidence type="ECO:0000259" key="2">
    <source>
        <dbReference type="PROSITE" id="PS50072"/>
    </source>
</evidence>
<evidence type="ECO:0000256" key="1">
    <source>
        <dbReference type="SAM" id="MobiDB-lite"/>
    </source>
</evidence>
<dbReference type="AlphaFoldDB" id="A0ABD0W8I0"/>
<evidence type="ECO:0000313" key="3">
    <source>
        <dbReference type="EMBL" id="KAL0967754.1"/>
    </source>
</evidence>
<sequence length="403" mass="44297">MTSTFHLEIVGLMKEHHFQIAKSIAEGLKQKFSPSFLDPTICPLLECDWDVYLTNKKRELKGEVWQFSSNLMCFLNGCLLGNEKDLTSWAEKQWKFTFVRPQALYRALANDYYSKHLSSTGHTFVYMDILIQGKSVGRLLFELFTDLCPKTCRNFQALGTGEAGMSQSGLLLSYKGSVFHRVVPNGWIQGGDISTSGKGDEGESIYGPTFEDESFAVSHSKRGILGMANQGPHSNSSQFYITLQPALWMNRKYVAFGQVVEGQEVLRRLEEVPTYNERPKQDCKVGDCGKIEAQHSVARTTSEPAASGDSSPDELHSYQRCVGDHPDTLSFCAPASTFGSGGQADGVDESDQFDSSRCGRLSTTSNPGDSEPSHMDIISKVMIAAKIVGLDVPTVPSAPVDGV</sequence>
<dbReference type="PANTHER" id="PTHR11071">
    <property type="entry name" value="PEPTIDYL-PROLYL CIS-TRANS ISOMERASE"/>
    <property type="match status" value="1"/>
</dbReference>
<dbReference type="EMBL" id="JAGEUA010000008">
    <property type="protein sequence ID" value="KAL0967754.1"/>
    <property type="molecule type" value="Genomic_DNA"/>
</dbReference>
<protein>
    <recommendedName>
        <fullName evidence="2">PPIase cyclophilin-type domain-containing protein</fullName>
    </recommendedName>
</protein>
<dbReference type="Pfam" id="PF00160">
    <property type="entry name" value="Pro_isomerase"/>
    <property type="match status" value="1"/>
</dbReference>
<organism evidence="3 4">
    <name type="scientific">Umbra pygmaea</name>
    <name type="common">Eastern mudminnow</name>
    <dbReference type="NCBI Taxonomy" id="75934"/>
    <lineage>
        <taxon>Eukaryota</taxon>
        <taxon>Metazoa</taxon>
        <taxon>Chordata</taxon>
        <taxon>Craniata</taxon>
        <taxon>Vertebrata</taxon>
        <taxon>Euteleostomi</taxon>
        <taxon>Actinopterygii</taxon>
        <taxon>Neopterygii</taxon>
        <taxon>Teleostei</taxon>
        <taxon>Protacanthopterygii</taxon>
        <taxon>Esociformes</taxon>
        <taxon>Umbridae</taxon>
        <taxon>Umbra</taxon>
    </lineage>
</organism>
<dbReference type="InterPro" id="IPR002130">
    <property type="entry name" value="Cyclophilin-type_PPIase_dom"/>
</dbReference>
<dbReference type="PRINTS" id="PR00153">
    <property type="entry name" value="CSAPPISMRASE"/>
</dbReference>
<feature type="domain" description="PPIase cyclophilin-type" evidence="2">
    <location>
        <begin position="126"/>
        <end position="290"/>
    </location>
</feature>
<dbReference type="InterPro" id="IPR029000">
    <property type="entry name" value="Cyclophilin-like_dom_sf"/>
</dbReference>
<comment type="caution">
    <text evidence="3">The sequence shown here is derived from an EMBL/GenBank/DDBJ whole genome shotgun (WGS) entry which is preliminary data.</text>
</comment>
<dbReference type="FunFam" id="2.40.100.10:FF:000048">
    <property type="entry name" value="Peptidyl-prolyl cis-trans isomerase"/>
    <property type="match status" value="1"/>
</dbReference>
<dbReference type="PROSITE" id="PS50072">
    <property type="entry name" value="CSA_PPIASE_2"/>
    <property type="match status" value="1"/>
</dbReference>
<proteinExistence type="predicted"/>
<dbReference type="SUPFAM" id="SSF50891">
    <property type="entry name" value="Cyclophilin-like"/>
    <property type="match status" value="1"/>
</dbReference>
<evidence type="ECO:0000313" key="4">
    <source>
        <dbReference type="Proteomes" id="UP001557470"/>
    </source>
</evidence>
<feature type="region of interest" description="Disordered" evidence="1">
    <location>
        <begin position="340"/>
        <end position="374"/>
    </location>
</feature>
<name>A0ABD0W8I0_UMBPY</name>
<keyword evidence="4" id="KW-1185">Reference proteome</keyword>
<dbReference type="Gene3D" id="2.40.100.10">
    <property type="entry name" value="Cyclophilin-like"/>
    <property type="match status" value="1"/>
</dbReference>
<feature type="compositionally biased region" description="Polar residues" evidence="1">
    <location>
        <begin position="297"/>
        <end position="310"/>
    </location>
</feature>
<gene>
    <name evidence="3" type="ORF">UPYG_G00256450</name>
</gene>
<dbReference type="PANTHER" id="PTHR11071:SF561">
    <property type="entry name" value="PEPTIDYL-PROLYL CIS-TRANS ISOMERASE D-RELATED"/>
    <property type="match status" value="1"/>
</dbReference>
<dbReference type="Proteomes" id="UP001557470">
    <property type="component" value="Unassembled WGS sequence"/>
</dbReference>
<reference evidence="3 4" key="1">
    <citation type="submission" date="2024-06" db="EMBL/GenBank/DDBJ databases">
        <authorList>
            <person name="Pan Q."/>
            <person name="Wen M."/>
            <person name="Jouanno E."/>
            <person name="Zahm M."/>
            <person name="Klopp C."/>
            <person name="Cabau C."/>
            <person name="Louis A."/>
            <person name="Berthelot C."/>
            <person name="Parey E."/>
            <person name="Roest Crollius H."/>
            <person name="Montfort J."/>
            <person name="Robinson-Rechavi M."/>
            <person name="Bouchez O."/>
            <person name="Lampietro C."/>
            <person name="Lopez Roques C."/>
            <person name="Donnadieu C."/>
            <person name="Postlethwait J."/>
            <person name="Bobe J."/>
            <person name="Verreycken H."/>
            <person name="Guiguen Y."/>
        </authorList>
    </citation>
    <scope>NUCLEOTIDE SEQUENCE [LARGE SCALE GENOMIC DNA]</scope>
    <source>
        <strain evidence="3">Up_M1</strain>
        <tissue evidence="3">Testis</tissue>
    </source>
</reference>
<feature type="region of interest" description="Disordered" evidence="1">
    <location>
        <begin position="296"/>
        <end position="320"/>
    </location>
</feature>